<dbReference type="InterPro" id="IPR012337">
    <property type="entry name" value="RNaseH-like_sf"/>
</dbReference>
<dbReference type="PANTHER" id="PTHR46889">
    <property type="entry name" value="TRANSPOSASE INSF FOR INSERTION SEQUENCE IS3B-RELATED"/>
    <property type="match status" value="1"/>
</dbReference>
<evidence type="ECO:0000313" key="2">
    <source>
        <dbReference type="EMBL" id="MFK0522343.1"/>
    </source>
</evidence>
<dbReference type="Gene3D" id="3.30.420.10">
    <property type="entry name" value="Ribonuclease H-like superfamily/Ribonuclease H"/>
    <property type="match status" value="1"/>
</dbReference>
<proteinExistence type="predicted"/>
<reference evidence="2 3" key="1">
    <citation type="submission" date="2024-11" db="EMBL/GenBank/DDBJ databases">
        <title>Identification and Characterization of a Novel Fosfomycin Bacillithiol Transferase FosB8 in Paenibacillus illinoisensis.</title>
        <authorList>
            <person name="Lu W."/>
        </authorList>
    </citation>
    <scope>NUCLEOTIDE SEQUENCE [LARGE SCALE GENOMIC DNA]</scope>
    <source>
        <strain evidence="2 3">WP77</strain>
    </source>
</reference>
<dbReference type="PANTHER" id="PTHR46889:SF4">
    <property type="entry name" value="TRANSPOSASE INSO FOR INSERTION SEQUENCE ELEMENT IS911B-RELATED"/>
    <property type="match status" value="1"/>
</dbReference>
<dbReference type="SUPFAM" id="SSF53098">
    <property type="entry name" value="Ribonuclease H-like"/>
    <property type="match status" value="1"/>
</dbReference>
<dbReference type="PROSITE" id="PS50994">
    <property type="entry name" value="INTEGRASE"/>
    <property type="match status" value="1"/>
</dbReference>
<gene>
    <name evidence="2" type="ORF">ACINKY_09040</name>
</gene>
<dbReference type="Pfam" id="PF00665">
    <property type="entry name" value="rve"/>
    <property type="match status" value="1"/>
</dbReference>
<keyword evidence="3" id="KW-1185">Reference proteome</keyword>
<protein>
    <submittedName>
        <fullName evidence="2">DDE-type integrase/transposase/recombinase</fullName>
    </submittedName>
</protein>
<dbReference type="InterPro" id="IPR036397">
    <property type="entry name" value="RNaseH_sf"/>
</dbReference>
<comment type="caution">
    <text evidence="2">The sequence shown here is derived from an EMBL/GenBank/DDBJ whole genome shotgun (WGS) entry which is preliminary data.</text>
</comment>
<name>A0ABW8HRR3_9BACL</name>
<evidence type="ECO:0000313" key="3">
    <source>
        <dbReference type="Proteomes" id="UP001618531"/>
    </source>
</evidence>
<dbReference type="InterPro" id="IPR001584">
    <property type="entry name" value="Integrase_cat-core"/>
</dbReference>
<dbReference type="RefSeq" id="WP_402873826.1">
    <property type="nucleotide sequence ID" value="NZ_JBIYSL010000002.1"/>
</dbReference>
<dbReference type="EMBL" id="JBIYSL010000002">
    <property type="protein sequence ID" value="MFK0522343.1"/>
    <property type="molecule type" value="Genomic_DNA"/>
</dbReference>
<evidence type="ECO:0000259" key="1">
    <source>
        <dbReference type="PROSITE" id="PS50994"/>
    </source>
</evidence>
<dbReference type="Proteomes" id="UP001618531">
    <property type="component" value="Unassembled WGS sequence"/>
</dbReference>
<organism evidence="2 3">
    <name type="scientific">Paenibacillus illinoisensis</name>
    <dbReference type="NCBI Taxonomy" id="59845"/>
    <lineage>
        <taxon>Bacteria</taxon>
        <taxon>Bacillati</taxon>
        <taxon>Bacillota</taxon>
        <taxon>Bacilli</taxon>
        <taxon>Bacillales</taxon>
        <taxon>Paenibacillaceae</taxon>
        <taxon>Paenibacillus</taxon>
    </lineage>
</organism>
<dbReference type="InterPro" id="IPR050900">
    <property type="entry name" value="Transposase_IS3/IS150/IS904"/>
</dbReference>
<feature type="domain" description="Integrase catalytic" evidence="1">
    <location>
        <begin position="1"/>
        <end position="111"/>
    </location>
</feature>
<accession>A0ABW8HRR3</accession>
<sequence>MAYLSTLLDASTGEILAHHFSDRITLDLATDTVEKLVKQKRLKLPKGAFIHSDQGSHYTSPTFQKLLKKYKLGQSMSRRGNCWDNAPQESFFGHLKDYVDHLSCTGFEALK</sequence>